<accession>A0ABD1QWL4</accession>
<evidence type="ECO:0000313" key="3">
    <source>
        <dbReference type="Proteomes" id="UP001604336"/>
    </source>
</evidence>
<evidence type="ECO:0000256" key="1">
    <source>
        <dbReference type="SAM" id="MobiDB-lite"/>
    </source>
</evidence>
<reference evidence="3" key="1">
    <citation type="submission" date="2024-07" db="EMBL/GenBank/DDBJ databases">
        <title>Two chromosome-level genome assemblies of Korean endemic species Abeliophyllum distichum and Forsythia ovata (Oleaceae).</title>
        <authorList>
            <person name="Jang H."/>
        </authorList>
    </citation>
    <scope>NUCLEOTIDE SEQUENCE [LARGE SCALE GENOMIC DNA]</scope>
</reference>
<dbReference type="AlphaFoldDB" id="A0ABD1QWL4"/>
<dbReference type="EMBL" id="JBFOLK010000010">
    <property type="protein sequence ID" value="KAL2480591.1"/>
    <property type="molecule type" value="Genomic_DNA"/>
</dbReference>
<gene>
    <name evidence="2" type="ORF">Adt_33557</name>
</gene>
<comment type="caution">
    <text evidence="2">The sequence shown here is derived from an EMBL/GenBank/DDBJ whole genome shotgun (WGS) entry which is preliminary data.</text>
</comment>
<name>A0ABD1QWL4_9LAMI</name>
<organism evidence="2 3">
    <name type="scientific">Abeliophyllum distichum</name>
    <dbReference type="NCBI Taxonomy" id="126358"/>
    <lineage>
        <taxon>Eukaryota</taxon>
        <taxon>Viridiplantae</taxon>
        <taxon>Streptophyta</taxon>
        <taxon>Embryophyta</taxon>
        <taxon>Tracheophyta</taxon>
        <taxon>Spermatophyta</taxon>
        <taxon>Magnoliopsida</taxon>
        <taxon>eudicotyledons</taxon>
        <taxon>Gunneridae</taxon>
        <taxon>Pentapetalae</taxon>
        <taxon>asterids</taxon>
        <taxon>lamiids</taxon>
        <taxon>Lamiales</taxon>
        <taxon>Oleaceae</taxon>
        <taxon>Forsythieae</taxon>
        <taxon>Abeliophyllum</taxon>
    </lineage>
</organism>
<feature type="region of interest" description="Disordered" evidence="1">
    <location>
        <begin position="115"/>
        <end position="135"/>
    </location>
</feature>
<dbReference type="Proteomes" id="UP001604336">
    <property type="component" value="Unassembled WGS sequence"/>
</dbReference>
<keyword evidence="3" id="KW-1185">Reference proteome</keyword>
<protein>
    <submittedName>
        <fullName evidence="2">Uncharacterized protein</fullName>
    </submittedName>
</protein>
<proteinExistence type="predicted"/>
<sequence length="204" mass="22744">MDQGKRHRPTLACLTKQRPKVLVLGSAEDTSQRKVIEGLSREENREAVGASIVIEVDDAPKGEVPLSRKRKARDSGTGTSQAKENVVEVVDNYMVYSAPPLQRMLAVNTSGEVVLKGPSKSTQTPGGEDGGPYDSKRRFRELIGAPGARIPDDALRNLPLYPSMGAQAVKNYFTPKWESFLHTESWRMCWRLVWLQHLEPQRCS</sequence>
<evidence type="ECO:0000313" key="2">
    <source>
        <dbReference type="EMBL" id="KAL2480591.1"/>
    </source>
</evidence>